<evidence type="ECO:0000259" key="2">
    <source>
        <dbReference type="Pfam" id="PF14378"/>
    </source>
</evidence>
<keyword evidence="1" id="KW-0472">Membrane</keyword>
<dbReference type="InterPro" id="IPR036938">
    <property type="entry name" value="PAP2/HPO_sf"/>
</dbReference>
<dbReference type="EMBL" id="JAVDYD010000001">
    <property type="protein sequence ID" value="MDR7336968.1"/>
    <property type="molecule type" value="Genomic_DNA"/>
</dbReference>
<dbReference type="SUPFAM" id="SSF48317">
    <property type="entry name" value="Acid phosphatase/Vanadium-dependent haloperoxidase"/>
    <property type="match status" value="1"/>
</dbReference>
<proteinExistence type="predicted"/>
<protein>
    <submittedName>
        <fullName evidence="4">Membrane-associated phospholipid phosphatase</fullName>
    </submittedName>
    <submittedName>
        <fullName evidence="3">Phosphatase PAP2 family protein</fullName>
    </submittedName>
</protein>
<sequence>MTAHPLRTRRQIIAALVLAAALAGLAACYGALNHGPEVMVLRTPLDERIPLVPAFVIPYLSVFPLAVLTFLVFALRSADLLLSTLLAGVVLLLIAYAVYLTAQTYVPRPDELGTGLLWDGLRLVYGNDEPYNAFPSLHTGFSTVFAIHWLRFGGRAGIVCTAWCALVVMSTVFVHQHYLADLAGGIVAAAIASFIAWRCRGLWAAPGTTTA</sequence>
<evidence type="ECO:0000313" key="3">
    <source>
        <dbReference type="EMBL" id="MDA1388195.1"/>
    </source>
</evidence>
<organism evidence="3 5">
    <name type="scientific">Glycomyces lechevalierae</name>
    <dbReference type="NCBI Taxonomy" id="256034"/>
    <lineage>
        <taxon>Bacteria</taxon>
        <taxon>Bacillati</taxon>
        <taxon>Actinomycetota</taxon>
        <taxon>Actinomycetes</taxon>
        <taxon>Glycomycetales</taxon>
        <taxon>Glycomycetaceae</taxon>
        <taxon>Glycomyces</taxon>
    </lineage>
</organism>
<comment type="caution">
    <text evidence="3">The sequence shown here is derived from an EMBL/GenBank/DDBJ whole genome shotgun (WGS) entry which is preliminary data.</text>
</comment>
<dbReference type="PROSITE" id="PS51257">
    <property type="entry name" value="PROKAR_LIPOPROTEIN"/>
    <property type="match status" value="1"/>
</dbReference>
<dbReference type="Gene3D" id="1.20.144.10">
    <property type="entry name" value="Phosphatidic acid phosphatase type 2/haloperoxidase"/>
    <property type="match status" value="1"/>
</dbReference>
<feature type="transmembrane region" description="Helical" evidence="1">
    <location>
        <begin position="12"/>
        <end position="32"/>
    </location>
</feature>
<feature type="transmembrane region" description="Helical" evidence="1">
    <location>
        <begin position="156"/>
        <end position="173"/>
    </location>
</feature>
<feature type="transmembrane region" description="Helical" evidence="1">
    <location>
        <begin position="52"/>
        <end position="73"/>
    </location>
</feature>
<feature type="transmembrane region" description="Helical" evidence="1">
    <location>
        <begin position="80"/>
        <end position="102"/>
    </location>
</feature>
<dbReference type="InterPro" id="IPR026841">
    <property type="entry name" value="Aur1/Ipt1"/>
</dbReference>
<keyword evidence="1" id="KW-0812">Transmembrane</keyword>
<dbReference type="EMBL" id="JAPZVQ010000024">
    <property type="protein sequence ID" value="MDA1388195.1"/>
    <property type="molecule type" value="Genomic_DNA"/>
</dbReference>
<evidence type="ECO:0000256" key="1">
    <source>
        <dbReference type="SAM" id="Phobius"/>
    </source>
</evidence>
<dbReference type="GO" id="GO:0016020">
    <property type="term" value="C:membrane"/>
    <property type="evidence" value="ECO:0007669"/>
    <property type="project" value="UniProtKB-SubCell"/>
</dbReference>
<dbReference type="Proteomes" id="UP001183604">
    <property type="component" value="Unassembled WGS sequence"/>
</dbReference>
<reference evidence="4 6" key="2">
    <citation type="submission" date="2023-07" db="EMBL/GenBank/DDBJ databases">
        <title>Sequencing the genomes of 1000 actinobacteria strains.</title>
        <authorList>
            <person name="Klenk H.-P."/>
        </authorList>
    </citation>
    <scope>NUCLEOTIDE SEQUENCE [LARGE SCALE GENOMIC DNA]</scope>
    <source>
        <strain evidence="4 6">DSM 44724</strain>
    </source>
</reference>
<dbReference type="AlphaFoldDB" id="A0A9X3PMW8"/>
<feature type="domain" description="Inositolphosphotransferase Aur1/Ipt1" evidence="2">
    <location>
        <begin position="46"/>
        <end position="193"/>
    </location>
</feature>
<evidence type="ECO:0000313" key="5">
    <source>
        <dbReference type="Proteomes" id="UP001145799"/>
    </source>
</evidence>
<keyword evidence="6" id="KW-1185">Reference proteome</keyword>
<dbReference type="Proteomes" id="UP001145799">
    <property type="component" value="Unassembled WGS sequence"/>
</dbReference>
<gene>
    <name evidence="4" type="ORF">J2S69_000687</name>
    <name evidence="3" type="ORF">O2L01_24590</name>
</gene>
<keyword evidence="1" id="KW-1133">Transmembrane helix</keyword>
<dbReference type="RefSeq" id="WP_270124693.1">
    <property type="nucleotide sequence ID" value="NZ_BAAAOM010000002.1"/>
</dbReference>
<feature type="transmembrane region" description="Helical" evidence="1">
    <location>
        <begin position="179"/>
        <end position="197"/>
    </location>
</feature>
<evidence type="ECO:0000313" key="6">
    <source>
        <dbReference type="Proteomes" id="UP001183604"/>
    </source>
</evidence>
<dbReference type="Pfam" id="PF14378">
    <property type="entry name" value="PAP2_3"/>
    <property type="match status" value="1"/>
</dbReference>
<name>A0A9X3PMW8_9ACTN</name>
<evidence type="ECO:0000313" key="4">
    <source>
        <dbReference type="EMBL" id="MDR7336968.1"/>
    </source>
</evidence>
<accession>A0A9X3PMW8</accession>
<reference evidence="3" key="1">
    <citation type="submission" date="2022-12" db="EMBL/GenBank/DDBJ databases">
        <title>Gycomyces niveus sp.nov., a novel actinomycete isolated from soil in Shouguang.</title>
        <authorList>
            <person name="Yang X."/>
        </authorList>
    </citation>
    <scope>NUCLEOTIDE SEQUENCE</scope>
    <source>
        <strain evidence="3">DSM 44724</strain>
    </source>
</reference>